<dbReference type="AlphaFoldDB" id="A0A2C6KGW0"/>
<accession>A0A2C6KGW0</accession>
<evidence type="ECO:0000313" key="1">
    <source>
        <dbReference type="EMBL" id="PHJ19730.1"/>
    </source>
</evidence>
<dbReference type="RefSeq" id="XP_067921426.1">
    <property type="nucleotide sequence ID" value="XM_068066602.1"/>
</dbReference>
<evidence type="ECO:0000313" key="2">
    <source>
        <dbReference type="Proteomes" id="UP000221165"/>
    </source>
</evidence>
<proteinExistence type="predicted"/>
<keyword evidence="2" id="KW-1185">Reference proteome</keyword>
<name>A0A2C6KGW0_9APIC</name>
<comment type="caution">
    <text evidence="1">The sequence shown here is derived from an EMBL/GenBank/DDBJ whole genome shotgun (WGS) entry which is preliminary data.</text>
</comment>
<dbReference type="GeneID" id="94429813"/>
<dbReference type="Proteomes" id="UP000221165">
    <property type="component" value="Unassembled WGS sequence"/>
</dbReference>
<sequence length="46" mass="4845">CANDKGVVDFVGVTDGSEVCCMLVREVKKGPNPPSERPKPQVSDGV</sequence>
<dbReference type="VEuPathDB" id="ToxoDB:CSUI_006442"/>
<protein>
    <submittedName>
        <fullName evidence="1">Uncharacterized protein</fullName>
    </submittedName>
</protein>
<gene>
    <name evidence="1" type="ORF">CSUI_006442</name>
</gene>
<dbReference type="EMBL" id="MIGC01003258">
    <property type="protein sequence ID" value="PHJ19730.1"/>
    <property type="molecule type" value="Genomic_DNA"/>
</dbReference>
<organism evidence="1 2">
    <name type="scientific">Cystoisospora suis</name>
    <dbReference type="NCBI Taxonomy" id="483139"/>
    <lineage>
        <taxon>Eukaryota</taxon>
        <taxon>Sar</taxon>
        <taxon>Alveolata</taxon>
        <taxon>Apicomplexa</taxon>
        <taxon>Conoidasida</taxon>
        <taxon>Coccidia</taxon>
        <taxon>Eucoccidiorida</taxon>
        <taxon>Eimeriorina</taxon>
        <taxon>Sarcocystidae</taxon>
        <taxon>Cystoisospora</taxon>
    </lineage>
</organism>
<reference evidence="1 2" key="1">
    <citation type="journal article" date="2017" name="Int. J. Parasitol.">
        <title>The genome of the protozoan parasite Cystoisospora suis and a reverse vaccinology approach to identify vaccine candidates.</title>
        <authorList>
            <person name="Palmieri N."/>
            <person name="Shrestha A."/>
            <person name="Ruttkowski B."/>
            <person name="Beck T."/>
            <person name="Vogl C."/>
            <person name="Tomley F."/>
            <person name="Blake D.P."/>
            <person name="Joachim A."/>
        </authorList>
    </citation>
    <scope>NUCLEOTIDE SEQUENCE [LARGE SCALE GENOMIC DNA]</scope>
    <source>
        <strain evidence="1 2">Wien I</strain>
    </source>
</reference>
<feature type="non-terminal residue" evidence="1">
    <location>
        <position position="1"/>
    </location>
</feature>